<dbReference type="EC" id="2.4.1.25" evidence="3 10"/>
<dbReference type="Proteomes" id="UP000824002">
    <property type="component" value="Unassembled WGS sequence"/>
</dbReference>
<dbReference type="Gene3D" id="3.20.20.80">
    <property type="entry name" value="Glycosidases"/>
    <property type="match status" value="1"/>
</dbReference>
<dbReference type="AlphaFoldDB" id="A0A9D1FMT0"/>
<dbReference type="Pfam" id="PF02446">
    <property type="entry name" value="Glyco_hydro_77"/>
    <property type="match status" value="1"/>
</dbReference>
<dbReference type="SUPFAM" id="SSF51445">
    <property type="entry name" value="(Trans)glycosidases"/>
    <property type="match status" value="1"/>
</dbReference>
<organism evidence="11 12">
    <name type="scientific">Candidatus Merdivicinus excrementipullorum</name>
    <dbReference type="NCBI Taxonomy" id="2840867"/>
    <lineage>
        <taxon>Bacteria</taxon>
        <taxon>Bacillati</taxon>
        <taxon>Bacillota</taxon>
        <taxon>Clostridia</taxon>
        <taxon>Eubacteriales</taxon>
        <taxon>Oscillospiraceae</taxon>
        <taxon>Oscillospiraceae incertae sedis</taxon>
        <taxon>Candidatus Merdivicinus</taxon>
    </lineage>
</organism>
<reference evidence="11" key="1">
    <citation type="submission" date="2020-10" db="EMBL/GenBank/DDBJ databases">
        <authorList>
            <person name="Gilroy R."/>
        </authorList>
    </citation>
    <scope>NUCLEOTIDE SEQUENCE</scope>
    <source>
        <strain evidence="11">CHK199-13235</strain>
    </source>
</reference>
<evidence type="ECO:0000256" key="2">
    <source>
        <dbReference type="ARBA" id="ARBA00005684"/>
    </source>
</evidence>
<evidence type="ECO:0000256" key="7">
    <source>
        <dbReference type="ARBA" id="ARBA00023277"/>
    </source>
</evidence>
<dbReference type="PANTHER" id="PTHR32438">
    <property type="entry name" value="4-ALPHA-GLUCANOTRANSFERASE DPE1, CHLOROPLASTIC/AMYLOPLASTIC"/>
    <property type="match status" value="1"/>
</dbReference>
<evidence type="ECO:0000256" key="10">
    <source>
        <dbReference type="RuleBase" id="RU361207"/>
    </source>
</evidence>
<dbReference type="NCBIfam" id="TIGR00217">
    <property type="entry name" value="malQ"/>
    <property type="match status" value="1"/>
</dbReference>
<name>A0A9D1FMT0_9FIRM</name>
<evidence type="ECO:0000256" key="8">
    <source>
        <dbReference type="ARBA" id="ARBA00031423"/>
    </source>
</evidence>
<evidence type="ECO:0000313" key="12">
    <source>
        <dbReference type="Proteomes" id="UP000824002"/>
    </source>
</evidence>
<dbReference type="NCBIfam" id="NF011080">
    <property type="entry name" value="PRK14508.1-3"/>
    <property type="match status" value="1"/>
</dbReference>
<dbReference type="InterPro" id="IPR003385">
    <property type="entry name" value="Glyco_hydro_77"/>
</dbReference>
<comment type="catalytic activity">
    <reaction evidence="1 10">
        <text>Transfers a segment of a (1-&gt;4)-alpha-D-glucan to a new position in an acceptor, which may be glucose or a (1-&gt;4)-alpha-D-glucan.</text>
        <dbReference type="EC" id="2.4.1.25"/>
    </reaction>
</comment>
<evidence type="ECO:0000313" key="11">
    <source>
        <dbReference type="EMBL" id="HIS76633.1"/>
    </source>
</evidence>
<comment type="caution">
    <text evidence="11">The sequence shown here is derived from an EMBL/GenBank/DDBJ whole genome shotgun (WGS) entry which is preliminary data.</text>
</comment>
<protein>
    <recommendedName>
        <fullName evidence="4 10">4-alpha-glucanotransferase</fullName>
        <ecNumber evidence="3 10">2.4.1.25</ecNumber>
    </recommendedName>
    <alternativeName>
        <fullName evidence="8 10">Amylomaltase</fullName>
    </alternativeName>
    <alternativeName>
        <fullName evidence="9 10">Disproportionating enzyme</fullName>
    </alternativeName>
</protein>
<comment type="similarity">
    <text evidence="2 10">Belongs to the disproportionating enzyme family.</text>
</comment>
<gene>
    <name evidence="11" type="primary">malQ</name>
    <name evidence="11" type="ORF">IAB51_07460</name>
</gene>
<keyword evidence="7 10" id="KW-0119">Carbohydrate metabolism</keyword>
<sequence>MTRSAGILLPVSSLPSPYGVGVFGKEARAFLDKAAAMKFHKWQVLPFTMVDAYNSPYASVSAFAGNYLFIDPRGLAEEGLLTKQEAEEAEYPGSPYTADYAFAKASRLNLLRLAFSRLNGKQAEKIREFAENQAWLPPFALFMAIQKEQDGKPWWEWPEELAKYELALEHRREYETETAFWKFVQYEFFRQWAEIKSYAEEKEIEVIGDMPIYVSRDSSDVWANRELFLLDPDTYEPEKVAGVPPDYFSEDGQLWGNPLYNWGKMAEDGFAWWMSRLKAAMDFYHIVRIDHFRALASFWAVPVTAKTAKEGGWMKGPGMAFFDAVKKAFPEPPKIIAEDLGVFGEDVVELLEKSGLPGMRVVQFGFEPGADSSHLPHNYPHKCVAYVGTHDNNTLLGWLWEATPEERAFALRYCGFSGGDWSQGGYKSPSCRAIIEAVWRSAADTAIISIQDMCGFGSDTRMNVPGSDANHWRFRIGENNLEELDADYFAEINALFSRG</sequence>
<evidence type="ECO:0000256" key="9">
    <source>
        <dbReference type="ARBA" id="ARBA00031501"/>
    </source>
</evidence>
<evidence type="ECO:0000256" key="6">
    <source>
        <dbReference type="ARBA" id="ARBA00022679"/>
    </source>
</evidence>
<reference evidence="11" key="2">
    <citation type="journal article" date="2021" name="PeerJ">
        <title>Extensive microbial diversity within the chicken gut microbiome revealed by metagenomics and culture.</title>
        <authorList>
            <person name="Gilroy R."/>
            <person name="Ravi A."/>
            <person name="Getino M."/>
            <person name="Pursley I."/>
            <person name="Horton D.L."/>
            <person name="Alikhan N.F."/>
            <person name="Baker D."/>
            <person name="Gharbi K."/>
            <person name="Hall N."/>
            <person name="Watson M."/>
            <person name="Adriaenssens E.M."/>
            <person name="Foster-Nyarko E."/>
            <person name="Jarju S."/>
            <person name="Secka A."/>
            <person name="Antonio M."/>
            <person name="Oren A."/>
            <person name="Chaudhuri R.R."/>
            <person name="La Ragione R."/>
            <person name="Hildebrand F."/>
            <person name="Pallen M.J."/>
        </authorList>
    </citation>
    <scope>NUCLEOTIDE SEQUENCE</scope>
    <source>
        <strain evidence="11">CHK199-13235</strain>
    </source>
</reference>
<dbReference type="GO" id="GO:0004134">
    <property type="term" value="F:4-alpha-glucanotransferase activity"/>
    <property type="evidence" value="ECO:0007669"/>
    <property type="project" value="UniProtKB-EC"/>
</dbReference>
<dbReference type="GO" id="GO:0005975">
    <property type="term" value="P:carbohydrate metabolic process"/>
    <property type="evidence" value="ECO:0007669"/>
    <property type="project" value="InterPro"/>
</dbReference>
<evidence type="ECO:0000256" key="3">
    <source>
        <dbReference type="ARBA" id="ARBA00012560"/>
    </source>
</evidence>
<evidence type="ECO:0000256" key="5">
    <source>
        <dbReference type="ARBA" id="ARBA00022676"/>
    </source>
</evidence>
<keyword evidence="6 10" id="KW-0808">Transferase</keyword>
<keyword evidence="5 10" id="KW-0328">Glycosyltransferase</keyword>
<evidence type="ECO:0000256" key="4">
    <source>
        <dbReference type="ARBA" id="ARBA00020295"/>
    </source>
</evidence>
<dbReference type="InterPro" id="IPR017853">
    <property type="entry name" value="GH"/>
</dbReference>
<dbReference type="PANTHER" id="PTHR32438:SF5">
    <property type="entry name" value="4-ALPHA-GLUCANOTRANSFERASE DPE1, CHLOROPLASTIC_AMYLOPLASTIC"/>
    <property type="match status" value="1"/>
</dbReference>
<evidence type="ECO:0000256" key="1">
    <source>
        <dbReference type="ARBA" id="ARBA00000439"/>
    </source>
</evidence>
<dbReference type="EMBL" id="DVJP01000050">
    <property type="protein sequence ID" value="HIS76633.1"/>
    <property type="molecule type" value="Genomic_DNA"/>
</dbReference>
<proteinExistence type="inferred from homology"/>
<accession>A0A9D1FMT0</accession>